<dbReference type="SUPFAM" id="SSF53335">
    <property type="entry name" value="S-adenosyl-L-methionine-dependent methyltransferases"/>
    <property type="match status" value="1"/>
</dbReference>
<comment type="caution">
    <text evidence="2">The sequence shown here is derived from an EMBL/GenBank/DDBJ whole genome shotgun (WGS) entry which is preliminary data.</text>
</comment>
<evidence type="ECO:0000313" key="2">
    <source>
        <dbReference type="EMBL" id="MBO6987686.1"/>
    </source>
</evidence>
<dbReference type="InterPro" id="IPR006342">
    <property type="entry name" value="FkbM_mtfrase"/>
</dbReference>
<protein>
    <submittedName>
        <fullName evidence="2">FkbM family methyltransferase</fullName>
    </submittedName>
</protein>
<keyword evidence="2" id="KW-0808">Transferase</keyword>
<dbReference type="InterPro" id="IPR053202">
    <property type="entry name" value="EGF_Rcpt_Signaling_Reg"/>
</dbReference>
<dbReference type="Pfam" id="PF05050">
    <property type="entry name" value="Methyltransf_21"/>
    <property type="match status" value="1"/>
</dbReference>
<reference evidence="2" key="1">
    <citation type="journal article" date="2021" name="Front. Mar. Sci.">
        <title>Genomes of Diverse Isolates of Prochlorococcus High-Light-Adapted Clade II in the Western Pacific Ocean.</title>
        <authorList>
            <person name="Yan W."/>
            <person name="Feng X."/>
            <person name="Zhang W."/>
            <person name="Nawaz M.Z."/>
            <person name="Luo T."/>
            <person name="Zhang R."/>
            <person name="Jiao N."/>
        </authorList>
    </citation>
    <scope>NUCLEOTIDE SEQUENCE</scope>
    <source>
        <strain evidence="2">XMU1424</strain>
    </source>
</reference>
<proteinExistence type="predicted"/>
<sequence length="290" mass="33726">MKKNLSKGFRSESSKKDFQINFPNGQASFVDEKTMQYILYLQNIIKNQKSIPKFFDLNSLISSSDNELIDFYTFIFNNKNISHSQLFQDLFVLHLLGMKREGKYLEFGATNGIELSNSLLLEKEFGWSGVLAEPSPQWQAQLKVNRPKSQILDECIYSETGKSINFFVSKVGVFSTIEEFRDSDIESMPGNTKRRNEDGYSVKVPTISLNDVFVKYFNGERIDYMSVDTEGSEFLILSNFNFDKYGPKVVTVEHNFTSSEKRLDALFKENKYRRMFAKHTQFDAWYVRED</sequence>
<gene>
    <name evidence="2" type="ORF">JJ833_02360</name>
</gene>
<dbReference type="PANTHER" id="PTHR34009:SF2">
    <property type="entry name" value="PROTEIN STAR"/>
    <property type="match status" value="1"/>
</dbReference>
<evidence type="ECO:0000259" key="1">
    <source>
        <dbReference type="Pfam" id="PF05050"/>
    </source>
</evidence>
<dbReference type="AlphaFoldDB" id="A0A9D9BXN7"/>
<organism evidence="2">
    <name type="scientific">Prochlorococcus marinus XMU1424</name>
    <dbReference type="NCBI Taxonomy" id="2774497"/>
    <lineage>
        <taxon>Bacteria</taxon>
        <taxon>Bacillati</taxon>
        <taxon>Cyanobacteriota</taxon>
        <taxon>Cyanophyceae</taxon>
        <taxon>Synechococcales</taxon>
        <taxon>Prochlorococcaceae</taxon>
        <taxon>Prochlorococcus</taxon>
    </lineage>
</organism>
<dbReference type="GO" id="GO:0006888">
    <property type="term" value="P:endoplasmic reticulum to Golgi vesicle-mediated transport"/>
    <property type="evidence" value="ECO:0007669"/>
    <property type="project" value="TreeGrafter"/>
</dbReference>
<feature type="domain" description="Methyltransferase FkbM" evidence="1">
    <location>
        <begin position="107"/>
        <end position="273"/>
    </location>
</feature>
<dbReference type="GO" id="GO:0032259">
    <property type="term" value="P:methylation"/>
    <property type="evidence" value="ECO:0007669"/>
    <property type="project" value="UniProtKB-KW"/>
</dbReference>
<dbReference type="Gene3D" id="3.40.50.150">
    <property type="entry name" value="Vaccinia Virus protein VP39"/>
    <property type="match status" value="1"/>
</dbReference>
<dbReference type="InterPro" id="IPR029063">
    <property type="entry name" value="SAM-dependent_MTases_sf"/>
</dbReference>
<keyword evidence="2" id="KW-0489">Methyltransferase</keyword>
<name>A0A9D9BXN7_PROMR</name>
<dbReference type="GO" id="GO:0008168">
    <property type="term" value="F:methyltransferase activity"/>
    <property type="evidence" value="ECO:0007669"/>
    <property type="project" value="UniProtKB-KW"/>
</dbReference>
<dbReference type="GO" id="GO:0005737">
    <property type="term" value="C:cytoplasm"/>
    <property type="evidence" value="ECO:0007669"/>
    <property type="project" value="GOC"/>
</dbReference>
<accession>A0A9D9BXN7</accession>
<dbReference type="GO" id="GO:0005886">
    <property type="term" value="C:plasma membrane"/>
    <property type="evidence" value="ECO:0007669"/>
    <property type="project" value="TreeGrafter"/>
</dbReference>
<dbReference type="GO" id="GO:0016197">
    <property type="term" value="P:endosomal transport"/>
    <property type="evidence" value="ECO:0007669"/>
    <property type="project" value="TreeGrafter"/>
</dbReference>
<dbReference type="PANTHER" id="PTHR34009">
    <property type="entry name" value="PROTEIN STAR"/>
    <property type="match status" value="1"/>
</dbReference>
<dbReference type="EMBL" id="JAEPLE010000001">
    <property type="protein sequence ID" value="MBO6987686.1"/>
    <property type="molecule type" value="Genomic_DNA"/>
</dbReference>